<keyword evidence="2" id="KW-0521">NADP</keyword>
<dbReference type="PANTHER" id="PTHR42748:SF7">
    <property type="entry name" value="NMRA LIKE REDOX SENSOR 1-RELATED"/>
    <property type="match status" value="1"/>
</dbReference>
<comment type="similarity">
    <text evidence="1">Belongs to the NmrA-type oxidoreductase family.</text>
</comment>
<dbReference type="KEGG" id="elq:Ga0102493_111065"/>
<dbReference type="AlphaFoldDB" id="A0A074MB72"/>
<dbReference type="InterPro" id="IPR051164">
    <property type="entry name" value="NmrA-like_oxidored"/>
</dbReference>
<dbReference type="InterPro" id="IPR036291">
    <property type="entry name" value="NAD(P)-bd_dom_sf"/>
</dbReference>
<sequence length="307" mass="33633">MTISKVCVLGAPADQGQPLVAELIGHGFEVTAGVRRENAMADTPFPDLRCVHADITDADAMASAFAGQDAAAFHLPFEFDRARATHFGRQIAEGAKRAGLKKIVFNTACYVADHDLDLSAHDGRRDIERALEETGIPCVFIEPTVFMDNQYRIWTRPLIMREGIFAYPANPDLKINWVCLEDVAQAMRRALQTDAADGMHVPLGGPEALVGDEVAANLSEATGRPVRFQSLAPEEFAARMSELVTGSREVQPLSIYDGMAKFYAFYNTQPVSPLLVDPGHARDLLGMEHTQHLEWAKSKDWDAGLPG</sequence>
<dbReference type="Proteomes" id="UP000027866">
    <property type="component" value="Unassembled WGS sequence"/>
</dbReference>
<accession>A0A074MB72</accession>
<comment type="caution">
    <text evidence="4">The sequence shown here is derived from an EMBL/GenBank/DDBJ whole genome shotgun (WGS) entry which is preliminary data.</text>
</comment>
<dbReference type="RefSeq" id="WP_034905864.1">
    <property type="nucleotide sequence ID" value="NZ_CP017057.1"/>
</dbReference>
<dbReference type="EMBL" id="JMIX01000012">
    <property type="protein sequence ID" value="KEO90654.1"/>
    <property type="molecule type" value="Genomic_DNA"/>
</dbReference>
<protein>
    <recommendedName>
        <fullName evidence="3">NmrA-like domain-containing protein</fullName>
    </recommendedName>
</protein>
<reference evidence="4 5" key="1">
    <citation type="submission" date="2014-04" db="EMBL/GenBank/DDBJ databases">
        <title>A comprehensive comparison of genomes of Erythrobacter spp. Strains.</title>
        <authorList>
            <person name="Zheng Q."/>
        </authorList>
    </citation>
    <scope>NUCLEOTIDE SEQUENCE [LARGE SCALE GENOMIC DNA]</scope>
    <source>
        <strain evidence="4 5">DSM 8509</strain>
    </source>
</reference>
<organism evidence="4 5">
    <name type="scientific">Erythrobacter litoralis</name>
    <dbReference type="NCBI Taxonomy" id="39960"/>
    <lineage>
        <taxon>Bacteria</taxon>
        <taxon>Pseudomonadati</taxon>
        <taxon>Pseudomonadota</taxon>
        <taxon>Alphaproteobacteria</taxon>
        <taxon>Sphingomonadales</taxon>
        <taxon>Erythrobacteraceae</taxon>
        <taxon>Erythrobacter/Porphyrobacter group</taxon>
        <taxon>Erythrobacter</taxon>
    </lineage>
</organism>
<name>A0A074MB72_9SPHN</name>
<evidence type="ECO:0000313" key="4">
    <source>
        <dbReference type="EMBL" id="KEO90654.1"/>
    </source>
</evidence>
<dbReference type="Pfam" id="PF05368">
    <property type="entry name" value="NmrA"/>
    <property type="match status" value="1"/>
</dbReference>
<dbReference type="SUPFAM" id="SSF51735">
    <property type="entry name" value="NAD(P)-binding Rossmann-fold domains"/>
    <property type="match status" value="1"/>
</dbReference>
<evidence type="ECO:0000313" key="5">
    <source>
        <dbReference type="Proteomes" id="UP000027866"/>
    </source>
</evidence>
<gene>
    <name evidence="4" type="ORF">EH32_02180</name>
</gene>
<dbReference type="OrthoDB" id="6434603at2"/>
<feature type="domain" description="NmrA-like" evidence="3">
    <location>
        <begin position="4"/>
        <end position="268"/>
    </location>
</feature>
<dbReference type="PATRIC" id="fig|39960.10.peg.131"/>
<dbReference type="Gene3D" id="3.40.50.720">
    <property type="entry name" value="NAD(P)-binding Rossmann-like Domain"/>
    <property type="match status" value="1"/>
</dbReference>
<dbReference type="InterPro" id="IPR008030">
    <property type="entry name" value="NmrA-like"/>
</dbReference>
<keyword evidence="5" id="KW-1185">Reference proteome</keyword>
<dbReference type="PANTHER" id="PTHR42748">
    <property type="entry name" value="NITROGEN METABOLITE REPRESSION PROTEIN NMRA FAMILY MEMBER"/>
    <property type="match status" value="1"/>
</dbReference>
<proteinExistence type="inferred from homology"/>
<evidence type="ECO:0000256" key="1">
    <source>
        <dbReference type="ARBA" id="ARBA00006328"/>
    </source>
</evidence>
<evidence type="ECO:0000259" key="3">
    <source>
        <dbReference type="Pfam" id="PF05368"/>
    </source>
</evidence>
<evidence type="ECO:0000256" key="2">
    <source>
        <dbReference type="ARBA" id="ARBA00022857"/>
    </source>
</evidence>